<dbReference type="PANTHER" id="PTHR32194">
    <property type="entry name" value="METALLOPROTEASE TLDD"/>
    <property type="match status" value="1"/>
</dbReference>
<reference evidence="6 7" key="1">
    <citation type="journal article" date="2019" name="Sci. Rep.">
        <title>Comparative genomics of chytrid fungi reveal insights into the obligate biotrophic and pathogenic lifestyle of Synchytrium endobioticum.</title>
        <authorList>
            <person name="van de Vossenberg B.T.L.H."/>
            <person name="Warris S."/>
            <person name="Nguyen H.D.T."/>
            <person name="van Gent-Pelzer M.P.E."/>
            <person name="Joly D.L."/>
            <person name="van de Geest H.C."/>
            <person name="Bonants P.J.M."/>
            <person name="Smith D.S."/>
            <person name="Levesque C.A."/>
            <person name="van der Lee T.A.J."/>
        </authorList>
    </citation>
    <scope>NUCLEOTIDE SEQUENCE [LARGE SCALE GENOMIC DNA]</scope>
    <source>
        <strain evidence="6 7">JEL517</strain>
    </source>
</reference>
<dbReference type="Pfam" id="PF00227">
    <property type="entry name" value="Proteasome"/>
    <property type="match status" value="2"/>
</dbReference>
<dbReference type="Proteomes" id="UP000319731">
    <property type="component" value="Unassembled WGS sequence"/>
</dbReference>
<dbReference type="RefSeq" id="XP_031024858.1">
    <property type="nucleotide sequence ID" value="XM_031169189.1"/>
</dbReference>
<dbReference type="SUPFAM" id="SSF56235">
    <property type="entry name" value="N-terminal nucleophile aminohydrolases (Ntn hydrolases)"/>
    <property type="match status" value="1"/>
</dbReference>
<comment type="function">
    <text evidence="5">Component of the proteasome, a multicatalytic proteinase complex which is characterized by its ability to cleave peptides with Arg, Phe, Tyr, Leu, and Glu adjacent to the leaving group at neutral or slightly basic pH. The proteasome has an ATP-dependent proteolytic activity.</text>
</comment>
<dbReference type="GO" id="GO:0005737">
    <property type="term" value="C:cytoplasm"/>
    <property type="evidence" value="ECO:0007669"/>
    <property type="project" value="UniProtKB-SubCell"/>
</dbReference>
<evidence type="ECO:0000256" key="3">
    <source>
        <dbReference type="ARBA" id="ARBA00023242"/>
    </source>
</evidence>
<dbReference type="EMBL" id="QEAO01000016">
    <property type="protein sequence ID" value="TPX34016.1"/>
    <property type="molecule type" value="Genomic_DNA"/>
</dbReference>
<name>A0A507C7P7_9FUNG</name>
<dbReference type="Gene3D" id="3.60.20.10">
    <property type="entry name" value="Glutamine Phosphoribosylpyrophosphate, subunit 1, domain 1"/>
    <property type="match status" value="1"/>
</dbReference>
<sequence length="233" mass="26029">MEVLIGITGKDFVLCAADATAARSIVVMKSGEDKSRELNKNTLMLYTGEAGDTVQFAEYIQRNIQLYTIKNGIQLSTTATANFTRRELADSLRSRVSLVCNERVGCVVEDMCRCLVIVINISTTTYTPMHPTIQNSYKVNLLIAGCDPKSGTPELHWLDYLASSVKLNFAAQGYASYFTMATMDRFWQPDMSLEEAIALLRKCLHELKVRFVGNLPLFVVKVVDKNGIRVIEL</sequence>
<comment type="caution">
    <text evidence="6">The sequence shown here is derived from an EMBL/GenBank/DDBJ whole genome shotgun (WGS) entry which is preliminary data.</text>
</comment>
<dbReference type="OrthoDB" id="268428at2759"/>
<evidence type="ECO:0000313" key="6">
    <source>
        <dbReference type="EMBL" id="TPX34016.1"/>
    </source>
</evidence>
<proteinExistence type="inferred from homology"/>
<evidence type="ECO:0000256" key="2">
    <source>
        <dbReference type="ARBA" id="ARBA00022942"/>
    </source>
</evidence>
<comment type="subunit">
    <text evidence="4">The 26S proteasome consists of a 20S proteasome core and two 19S regulatory subunits. The 20S proteasome core is composed of 28 subunits that are arranged in four stacked rings, resulting in a barrel-shaped structure. The two end rings are each formed by seven alpha subunits, and the two central rings are each formed by seven beta subunits. The catalytic chamber with the active sites is on the inside of the barrel.</text>
</comment>
<dbReference type="AlphaFoldDB" id="A0A507C7P7"/>
<dbReference type="InterPro" id="IPR029055">
    <property type="entry name" value="Ntn_hydrolases_N"/>
</dbReference>
<keyword evidence="7" id="KW-1185">Reference proteome</keyword>
<evidence type="ECO:0000256" key="5">
    <source>
        <dbReference type="RuleBase" id="RU004203"/>
    </source>
</evidence>
<dbReference type="InterPro" id="IPR016050">
    <property type="entry name" value="Proteasome_bsu_CS"/>
</dbReference>
<dbReference type="PROSITE" id="PS00854">
    <property type="entry name" value="PROTEASOME_BETA_1"/>
    <property type="match status" value="1"/>
</dbReference>
<evidence type="ECO:0000313" key="7">
    <source>
        <dbReference type="Proteomes" id="UP000319731"/>
    </source>
</evidence>
<keyword evidence="1 5" id="KW-0963">Cytoplasm</keyword>
<dbReference type="GO" id="GO:0019774">
    <property type="term" value="C:proteasome core complex, beta-subunit complex"/>
    <property type="evidence" value="ECO:0007669"/>
    <property type="project" value="UniProtKB-ARBA"/>
</dbReference>
<dbReference type="GO" id="GO:0010498">
    <property type="term" value="P:proteasomal protein catabolic process"/>
    <property type="evidence" value="ECO:0007669"/>
    <property type="project" value="InterPro"/>
</dbReference>
<protein>
    <recommendedName>
        <fullName evidence="5">Proteasome subunit beta</fullName>
    </recommendedName>
</protein>
<dbReference type="InterPro" id="IPR035206">
    <property type="entry name" value="Proteasome_beta2"/>
</dbReference>
<dbReference type="PANTHER" id="PTHR32194:SF2">
    <property type="entry name" value="PROTEASOME SUBUNIT BETA TYPE-1"/>
    <property type="match status" value="1"/>
</dbReference>
<evidence type="ECO:0000256" key="1">
    <source>
        <dbReference type="ARBA" id="ARBA00022490"/>
    </source>
</evidence>
<comment type="subcellular location">
    <subcellularLocation>
        <location evidence="5">Cytoplasm</location>
    </subcellularLocation>
    <subcellularLocation>
        <location evidence="5">Nucleus</location>
    </subcellularLocation>
</comment>
<organism evidence="6 7">
    <name type="scientific">Synchytrium microbalum</name>
    <dbReference type="NCBI Taxonomy" id="1806994"/>
    <lineage>
        <taxon>Eukaryota</taxon>
        <taxon>Fungi</taxon>
        <taxon>Fungi incertae sedis</taxon>
        <taxon>Chytridiomycota</taxon>
        <taxon>Chytridiomycota incertae sedis</taxon>
        <taxon>Chytridiomycetes</taxon>
        <taxon>Synchytriales</taxon>
        <taxon>Synchytriaceae</taxon>
        <taxon>Synchytrium</taxon>
    </lineage>
</organism>
<evidence type="ECO:0000256" key="4">
    <source>
        <dbReference type="ARBA" id="ARBA00026071"/>
    </source>
</evidence>
<comment type="similarity">
    <text evidence="5">Belongs to the peptidase T1B family.</text>
</comment>
<dbReference type="GeneID" id="42004486"/>
<accession>A0A507C7P7</accession>
<comment type="subunit">
    <text evidence="5">Component of the proteasome complex.</text>
</comment>
<dbReference type="InterPro" id="IPR001353">
    <property type="entry name" value="Proteasome_sua/b"/>
</dbReference>
<dbReference type="CDD" id="cd03758">
    <property type="entry name" value="proteasome_beta_type_2"/>
    <property type="match status" value="1"/>
</dbReference>
<dbReference type="STRING" id="1806994.A0A507C7P7"/>
<dbReference type="GO" id="GO:0005634">
    <property type="term" value="C:nucleus"/>
    <property type="evidence" value="ECO:0007669"/>
    <property type="project" value="UniProtKB-SubCell"/>
</dbReference>
<keyword evidence="3 5" id="KW-0539">Nucleus</keyword>
<gene>
    <name evidence="6" type="ORF">SmJEL517_g03261</name>
</gene>
<dbReference type="InterPro" id="IPR023333">
    <property type="entry name" value="Proteasome_suB-type"/>
</dbReference>
<keyword evidence="2 5" id="KW-0647">Proteasome</keyword>